<keyword evidence="1 6" id="KW-0489">Methyltransferase</keyword>
<dbReference type="EMBL" id="VFOL01000001">
    <property type="protein sequence ID" value="TQL36397.1"/>
    <property type="molecule type" value="Genomic_DNA"/>
</dbReference>
<keyword evidence="3" id="KW-0949">S-adenosyl-L-methionine</keyword>
<dbReference type="CDD" id="cd02440">
    <property type="entry name" value="AdoMet_MTases"/>
    <property type="match status" value="1"/>
</dbReference>
<dbReference type="PANTHER" id="PTHR43464:SF19">
    <property type="entry name" value="UBIQUINONE BIOSYNTHESIS O-METHYLTRANSFERASE, MITOCHONDRIAL"/>
    <property type="match status" value="1"/>
</dbReference>
<dbReference type="Gene3D" id="3.40.50.150">
    <property type="entry name" value="Vaccinia Virus protein VP39"/>
    <property type="match status" value="1"/>
</dbReference>
<evidence type="ECO:0000313" key="7">
    <source>
        <dbReference type="Proteomes" id="UP000315983"/>
    </source>
</evidence>
<evidence type="ECO:0000256" key="1">
    <source>
        <dbReference type="ARBA" id="ARBA00022603"/>
    </source>
</evidence>
<keyword evidence="2 6" id="KW-0808">Transferase</keyword>
<dbReference type="Proteomes" id="UP000677457">
    <property type="component" value="Unassembled WGS sequence"/>
</dbReference>
<gene>
    <name evidence="6" type="ORF">FB564_1490</name>
    <name evidence="5" type="ORF">Sar04_27570</name>
</gene>
<dbReference type="InterPro" id="IPR029063">
    <property type="entry name" value="SAM-dependent_MTases_sf"/>
</dbReference>
<evidence type="ECO:0000256" key="2">
    <source>
        <dbReference type="ARBA" id="ARBA00022679"/>
    </source>
</evidence>
<name>A0A542XKN6_SALAC</name>
<comment type="caution">
    <text evidence="6">The sequence shown here is derived from an EMBL/GenBank/DDBJ whole genome shotgun (WGS) entry which is preliminary data.</text>
</comment>
<dbReference type="EMBL" id="BOQM01000019">
    <property type="protein sequence ID" value="GIM86021.1"/>
    <property type="molecule type" value="Genomic_DNA"/>
</dbReference>
<dbReference type="PANTHER" id="PTHR43464">
    <property type="entry name" value="METHYLTRANSFERASE"/>
    <property type="match status" value="1"/>
</dbReference>
<keyword evidence="8" id="KW-1185">Reference proteome</keyword>
<dbReference type="SUPFAM" id="SSF53335">
    <property type="entry name" value="S-adenosyl-L-methionine-dependent methyltransferases"/>
    <property type="match status" value="1"/>
</dbReference>
<reference evidence="6 7" key="1">
    <citation type="submission" date="2019-06" db="EMBL/GenBank/DDBJ databases">
        <title>Sequencing the genomes of 1000 actinobacteria strains.</title>
        <authorList>
            <person name="Klenk H.-P."/>
        </authorList>
    </citation>
    <scope>NUCLEOTIDE SEQUENCE [LARGE SCALE GENOMIC DNA]</scope>
    <source>
        <strain evidence="6 7">DSM 44819</strain>
    </source>
</reference>
<evidence type="ECO:0000259" key="4">
    <source>
        <dbReference type="Pfam" id="PF08241"/>
    </source>
</evidence>
<evidence type="ECO:0000256" key="3">
    <source>
        <dbReference type="ARBA" id="ARBA00022691"/>
    </source>
</evidence>
<evidence type="ECO:0000313" key="6">
    <source>
        <dbReference type="EMBL" id="TQL36397.1"/>
    </source>
</evidence>
<evidence type="ECO:0000313" key="8">
    <source>
        <dbReference type="Proteomes" id="UP000677457"/>
    </source>
</evidence>
<dbReference type="RefSeq" id="WP_142116238.1">
    <property type="nucleotide sequence ID" value="NZ_BOQM01000019.1"/>
</dbReference>
<evidence type="ECO:0000313" key="5">
    <source>
        <dbReference type="EMBL" id="GIM86021.1"/>
    </source>
</evidence>
<proteinExistence type="predicted"/>
<organism evidence="6 7">
    <name type="scientific">Salinispora arenicola</name>
    <dbReference type="NCBI Taxonomy" id="168697"/>
    <lineage>
        <taxon>Bacteria</taxon>
        <taxon>Bacillati</taxon>
        <taxon>Actinomycetota</taxon>
        <taxon>Actinomycetes</taxon>
        <taxon>Micromonosporales</taxon>
        <taxon>Micromonosporaceae</taxon>
        <taxon>Salinispora</taxon>
    </lineage>
</organism>
<protein>
    <submittedName>
        <fullName evidence="6">Methyltransferase family protein</fullName>
    </submittedName>
</protein>
<dbReference type="InterPro" id="IPR013216">
    <property type="entry name" value="Methyltransf_11"/>
</dbReference>
<feature type="domain" description="Methyltransferase type 11" evidence="4">
    <location>
        <begin position="51"/>
        <end position="141"/>
    </location>
</feature>
<accession>A0A542XKN6</accession>
<dbReference type="Pfam" id="PF08241">
    <property type="entry name" value="Methyltransf_11"/>
    <property type="match status" value="1"/>
</dbReference>
<dbReference type="GO" id="GO:0008757">
    <property type="term" value="F:S-adenosylmethionine-dependent methyltransferase activity"/>
    <property type="evidence" value="ECO:0007669"/>
    <property type="project" value="InterPro"/>
</dbReference>
<dbReference type="AlphaFoldDB" id="A0A542XKN6"/>
<dbReference type="GO" id="GO:0032259">
    <property type="term" value="P:methylation"/>
    <property type="evidence" value="ECO:0007669"/>
    <property type="project" value="UniProtKB-KW"/>
</dbReference>
<reference evidence="5 8" key="2">
    <citation type="submission" date="2021-03" db="EMBL/GenBank/DDBJ databases">
        <title>Whole genome shotgun sequence of Salinispora arenicola NBRC 105043.</title>
        <authorList>
            <person name="Komaki H."/>
            <person name="Tamura T."/>
        </authorList>
    </citation>
    <scope>NUCLEOTIDE SEQUENCE [LARGE SCALE GENOMIC DNA]</scope>
    <source>
        <strain evidence="5 8">NBRC 105043</strain>
    </source>
</reference>
<sequence length="270" mass="29042">MGDKQNLLDHYVHSYDEGSRLEATIRGRLEAARLRELLHRYLPSAPCRIADIGGGTGVHALWMMGQGHAVELIDPVAHHVDQARRAGVAAVVGDARNLPWDAQEFDVALLAGPLYHLTDSRERRVALAEAVRVTRPGGLVAVVALGRHANLLGAAIAGQLIERKPIVEDIQREGWSRRNDRWPAATYYHTVDGLRDELTGAGLQMVNVHGVGGPGGWLAVAVDRYKLDDGDGMFDAALLGARIGDDHCPDLIHASANLLAVGVVPEASAL</sequence>
<dbReference type="Proteomes" id="UP000315983">
    <property type="component" value="Unassembled WGS sequence"/>
</dbReference>
<dbReference type="GeneID" id="93770788"/>